<evidence type="ECO:0000313" key="4">
    <source>
        <dbReference type="EMBL" id="REE02063.1"/>
    </source>
</evidence>
<accession>A0A3D9L9Y0</accession>
<sequence length="319" mass="36501">MIAYFCALIFNPNYPMIKLNIKDEMSPLEAVVLGTAKSCGGTPKLEEAYDPKSAEHIKAGTYPKEEDMVQEMEAFNAVFEKHGVTVYRPELMTDINQIFTRDIAFVIEDYLFKSNILPDRVPELEAIGYILEKIAPGKVITPPEEVHIEGGDVMIHGEHIFIGTYKGEDYPDYITARTNLEGVQFLKEFFPNKIVKEFDLAKSNTVAEDNALHLDCCFQPVGEGKAIIHREGFRQEKDYQYLVELFGEENLFHITKHEMYDMMSNIFSIAPDVVVSERNFTRLNDWLRSQGITVEEIPYAEIAKQEGLLRCSTLPLRRK</sequence>
<comment type="catalytic activity">
    <reaction evidence="3">
        <text>L-arginine + H2O = L-citrulline + NH4(+)</text>
        <dbReference type="Rhea" id="RHEA:19597"/>
        <dbReference type="ChEBI" id="CHEBI:15377"/>
        <dbReference type="ChEBI" id="CHEBI:28938"/>
        <dbReference type="ChEBI" id="CHEBI:32682"/>
        <dbReference type="ChEBI" id="CHEBI:57743"/>
        <dbReference type="EC" id="3.5.3.6"/>
    </reaction>
</comment>
<dbReference type="GO" id="GO:0019546">
    <property type="term" value="P:L-arginine deiminase pathway"/>
    <property type="evidence" value="ECO:0007669"/>
    <property type="project" value="TreeGrafter"/>
</dbReference>
<dbReference type="SUPFAM" id="SSF55909">
    <property type="entry name" value="Pentein"/>
    <property type="match status" value="1"/>
</dbReference>
<keyword evidence="5" id="KW-1185">Reference proteome</keyword>
<dbReference type="Pfam" id="PF02274">
    <property type="entry name" value="ADI"/>
    <property type="match status" value="1"/>
</dbReference>
<comment type="pathway">
    <text evidence="1">Amino-acid degradation; L-arginine degradation via ADI pathway; carbamoyl phosphate from L-arginine: step 1/2.</text>
</comment>
<evidence type="ECO:0000256" key="3">
    <source>
        <dbReference type="ARBA" id="ARBA00049429"/>
    </source>
</evidence>
<evidence type="ECO:0000256" key="2">
    <source>
        <dbReference type="ARBA" id="ARBA00012171"/>
    </source>
</evidence>
<dbReference type="GO" id="GO:0016990">
    <property type="term" value="F:arginine deiminase activity"/>
    <property type="evidence" value="ECO:0007669"/>
    <property type="project" value="UniProtKB-EC"/>
</dbReference>
<dbReference type="EMBL" id="QREG01000002">
    <property type="protein sequence ID" value="REE02063.1"/>
    <property type="molecule type" value="Genomic_DNA"/>
</dbReference>
<dbReference type="PANTHER" id="PTHR47271">
    <property type="entry name" value="ARGININE DEIMINASE"/>
    <property type="match status" value="1"/>
</dbReference>
<proteinExistence type="predicted"/>
<dbReference type="PANTHER" id="PTHR47271:SF2">
    <property type="entry name" value="ARGININE DEIMINASE"/>
    <property type="match status" value="1"/>
</dbReference>
<comment type="caution">
    <text evidence="4">The sequence shown here is derived from an EMBL/GenBank/DDBJ whole genome shotgun (WGS) entry which is preliminary data.</text>
</comment>
<keyword evidence="4" id="KW-0378">Hydrolase</keyword>
<gene>
    <name evidence="4" type="ORF">C7460_10283</name>
</gene>
<name>A0A3D9L9Y0_MARFU</name>
<dbReference type="EC" id="3.5.3.6" evidence="2"/>
<dbReference type="Gene3D" id="3.75.10.10">
    <property type="entry name" value="L-arginine/glycine Amidinotransferase, Chain A"/>
    <property type="match status" value="1"/>
</dbReference>
<reference evidence="4 5" key="1">
    <citation type="submission" date="2018-07" db="EMBL/GenBank/DDBJ databases">
        <title>Genomic Encyclopedia of Type Strains, Phase IV (KMG-IV): sequencing the most valuable type-strain genomes for metagenomic binning, comparative biology and taxonomic classification.</title>
        <authorList>
            <person name="Goeker M."/>
        </authorList>
    </citation>
    <scope>NUCLEOTIDE SEQUENCE [LARGE SCALE GENOMIC DNA]</scope>
    <source>
        <strain evidence="4 5">DSM 4134</strain>
    </source>
</reference>
<protein>
    <recommendedName>
        <fullName evidence="2">arginine deiminase</fullName>
        <ecNumber evidence="2">3.5.3.6</ecNumber>
    </recommendedName>
</protein>
<organism evidence="4 5">
    <name type="scientific">Marinoscillum furvescens DSM 4134</name>
    <dbReference type="NCBI Taxonomy" id="1122208"/>
    <lineage>
        <taxon>Bacteria</taxon>
        <taxon>Pseudomonadati</taxon>
        <taxon>Bacteroidota</taxon>
        <taxon>Cytophagia</taxon>
        <taxon>Cytophagales</taxon>
        <taxon>Reichenbachiellaceae</taxon>
        <taxon>Marinoscillum</taxon>
    </lineage>
</organism>
<dbReference type="AlphaFoldDB" id="A0A3D9L9Y0"/>
<evidence type="ECO:0000313" key="5">
    <source>
        <dbReference type="Proteomes" id="UP000256779"/>
    </source>
</evidence>
<evidence type="ECO:0000256" key="1">
    <source>
        <dbReference type="ARBA" id="ARBA00005213"/>
    </source>
</evidence>
<dbReference type="Proteomes" id="UP000256779">
    <property type="component" value="Unassembled WGS sequence"/>
</dbReference>